<feature type="compositionally biased region" description="Polar residues" evidence="2">
    <location>
        <begin position="199"/>
        <end position="211"/>
    </location>
</feature>
<dbReference type="GO" id="GO:0003723">
    <property type="term" value="F:RNA binding"/>
    <property type="evidence" value="ECO:0007669"/>
    <property type="project" value="UniProtKB-KW"/>
</dbReference>
<keyword evidence="1" id="KW-0694">RNA-binding</keyword>
<comment type="caution">
    <text evidence="4">The sequence shown here is derived from an EMBL/GenBank/DDBJ whole genome shotgun (WGS) entry which is preliminary data.</text>
</comment>
<proteinExistence type="predicted"/>
<accession>A0A9P6LU47</accession>
<evidence type="ECO:0000256" key="2">
    <source>
        <dbReference type="SAM" id="MobiDB-lite"/>
    </source>
</evidence>
<dbReference type="Pfam" id="PF04059">
    <property type="entry name" value="RRM_2"/>
    <property type="match status" value="1"/>
</dbReference>
<feature type="region of interest" description="Disordered" evidence="2">
    <location>
        <begin position="149"/>
        <end position="213"/>
    </location>
</feature>
<evidence type="ECO:0000313" key="4">
    <source>
        <dbReference type="EMBL" id="KAF9940805.1"/>
    </source>
</evidence>
<dbReference type="AlphaFoldDB" id="A0A9P6LU47"/>
<reference evidence="4" key="1">
    <citation type="journal article" date="2020" name="Fungal Divers.">
        <title>Resolving the Mortierellaceae phylogeny through synthesis of multi-gene phylogenetics and phylogenomics.</title>
        <authorList>
            <person name="Vandepol N."/>
            <person name="Liber J."/>
            <person name="Desiro A."/>
            <person name="Na H."/>
            <person name="Kennedy M."/>
            <person name="Barry K."/>
            <person name="Grigoriev I.V."/>
            <person name="Miller A.N."/>
            <person name="O'Donnell K."/>
            <person name="Stajich J.E."/>
            <person name="Bonito G."/>
        </authorList>
    </citation>
    <scope>NUCLEOTIDE SEQUENCE</scope>
    <source>
        <strain evidence="4">MES-2147</strain>
    </source>
</reference>
<dbReference type="EMBL" id="JAAAHW010009445">
    <property type="protein sequence ID" value="KAF9940805.1"/>
    <property type="molecule type" value="Genomic_DNA"/>
</dbReference>
<name>A0A9P6LU47_9FUNG</name>
<evidence type="ECO:0000256" key="1">
    <source>
        <dbReference type="ARBA" id="ARBA00022884"/>
    </source>
</evidence>
<protein>
    <recommendedName>
        <fullName evidence="3">Mei2-like C-terminal RNA recognition motif domain-containing protein</fullName>
    </recommendedName>
</protein>
<gene>
    <name evidence="4" type="ORF">BGZ65_006093</name>
</gene>
<evidence type="ECO:0000259" key="3">
    <source>
        <dbReference type="Pfam" id="PF04059"/>
    </source>
</evidence>
<feature type="domain" description="Mei2-like C-terminal RNA recognition motif" evidence="3">
    <location>
        <begin position="605"/>
        <end position="701"/>
    </location>
</feature>
<dbReference type="Proteomes" id="UP000749646">
    <property type="component" value="Unassembled WGS sequence"/>
</dbReference>
<dbReference type="SUPFAM" id="SSF54928">
    <property type="entry name" value="RNA-binding domain, RBD"/>
    <property type="match status" value="1"/>
</dbReference>
<dbReference type="InterPro" id="IPR007201">
    <property type="entry name" value="Mei2-like_Rrm_C"/>
</dbReference>
<sequence length="710" mass="79779">MAEEDQNFESSIFKYMMRDFAQTSIRQEVNSSAGSNFVPGKHFISSDNAPTSTTSRPAPSPVLNYGTSSLFLTDYEKHDWLGYGDRYRAARNPEHDDHRELAVSNEGSLKKFSPFEEETLITMDSDSLKYERSLSDSGYMPWNLDIQEESVSPASSTPRAQTTYKVPEDDNPPPMSAEASRGEVATSKGGSLSLPLGRCQSSTQHTSQIQRQRMGVVEQKSPSSFGTPPVGPHFGWDDHGVHTGSTSTSGVFGKHYSGTIPNSVSGIPTRYLKISNLAPDISTWDIRSAIKSNGDLKGIFTAYLECHGIIFLEFFDIRHAVTACRRLLSNAAFDATAIRVQFYLKSSMSQIFPEISKDDNDGMLMLSLAVPRMTSHGFMNLLSLYGDIRSFETESDGWPLSVLVEYYDTRHAAFARIVLQELHNKKQIHCQVSFYQSSRLAASRGIQQFRQQQITFKNDSTMTSSPSSLERVVAATGWLLSSEPHQQMGTAMPASITNAINSRLALQQEASSALFLSPSDTGRDSRTTTLGLGEPYTRTFADMRLRQSSSFEEPLPVYTAHETVQNSRRDRDVFTSLKAQSYANTTISNSNNTLGDNQQVDADTRTTFMIRHIPNKYTQPMLLEWINETHFGRFDFLYLRMDFKNRCNVGYAFINFINTDVAMSFKKQHVGKRWSRFNSDKKCELSYAAIQGRHALIERFRNSRCAATHY</sequence>
<dbReference type="InterPro" id="IPR035979">
    <property type="entry name" value="RBD_domain_sf"/>
</dbReference>
<evidence type="ECO:0000313" key="5">
    <source>
        <dbReference type="Proteomes" id="UP000749646"/>
    </source>
</evidence>
<organism evidence="4 5">
    <name type="scientific">Modicella reniformis</name>
    <dbReference type="NCBI Taxonomy" id="1440133"/>
    <lineage>
        <taxon>Eukaryota</taxon>
        <taxon>Fungi</taxon>
        <taxon>Fungi incertae sedis</taxon>
        <taxon>Mucoromycota</taxon>
        <taxon>Mortierellomycotina</taxon>
        <taxon>Mortierellomycetes</taxon>
        <taxon>Mortierellales</taxon>
        <taxon>Mortierellaceae</taxon>
        <taxon>Modicella</taxon>
    </lineage>
</organism>
<keyword evidence="5" id="KW-1185">Reference proteome</keyword>
<feature type="compositionally biased region" description="Polar residues" evidence="2">
    <location>
        <begin position="149"/>
        <end position="164"/>
    </location>
</feature>
<dbReference type="OrthoDB" id="417481at2759"/>
<dbReference type="PANTHER" id="PTHR23189">
    <property type="entry name" value="RNA RECOGNITION MOTIF-CONTAINING"/>
    <property type="match status" value="1"/>
</dbReference>